<keyword evidence="1" id="KW-0472">Membrane</keyword>
<evidence type="ECO:0000256" key="1">
    <source>
        <dbReference type="SAM" id="Phobius"/>
    </source>
</evidence>
<keyword evidence="1" id="KW-1133">Transmembrane helix</keyword>
<protein>
    <recommendedName>
        <fullName evidence="4">Secreted peptide</fullName>
    </recommendedName>
</protein>
<evidence type="ECO:0000256" key="2">
    <source>
        <dbReference type="SAM" id="SignalP"/>
    </source>
</evidence>
<keyword evidence="1" id="KW-0812">Transmembrane</keyword>
<dbReference type="EMBL" id="GACK01006700">
    <property type="protein sequence ID" value="JAA58334.1"/>
    <property type="molecule type" value="mRNA"/>
</dbReference>
<name>L7M5F3_RHIPC</name>
<feature type="chain" id="PRO_5003981275" description="Secreted peptide" evidence="2">
    <location>
        <begin position="22"/>
        <end position="75"/>
    </location>
</feature>
<reference evidence="3" key="2">
    <citation type="journal article" date="2015" name="J. Proteomics">
        <title>Sexual differences in the sialomes of the zebra tick, Rhipicephalus pulchellus.</title>
        <authorList>
            <person name="Tan A.W."/>
            <person name="Francischetti I.M."/>
            <person name="Slovak M."/>
            <person name="Kini R.M."/>
            <person name="Ribeiro J.M."/>
        </authorList>
    </citation>
    <scope>NUCLEOTIDE SEQUENCE</scope>
    <source>
        <tissue evidence="3">Salivary gland</tissue>
    </source>
</reference>
<sequence>MKVMLCFILIFFFSVFEVYDCCDILSFCYHFTSLIIYDIYYVFFTFFVHFCFCAVYLVKLLDIVPHYRKVGRHRF</sequence>
<feature type="transmembrane region" description="Helical" evidence="1">
    <location>
        <begin position="34"/>
        <end position="58"/>
    </location>
</feature>
<proteinExistence type="evidence at transcript level"/>
<organism evidence="3">
    <name type="scientific">Rhipicephalus pulchellus</name>
    <name type="common">Yellow backed tick</name>
    <name type="synonym">Dermacentor pulchellus</name>
    <dbReference type="NCBI Taxonomy" id="72859"/>
    <lineage>
        <taxon>Eukaryota</taxon>
        <taxon>Metazoa</taxon>
        <taxon>Ecdysozoa</taxon>
        <taxon>Arthropoda</taxon>
        <taxon>Chelicerata</taxon>
        <taxon>Arachnida</taxon>
        <taxon>Acari</taxon>
        <taxon>Parasitiformes</taxon>
        <taxon>Ixodida</taxon>
        <taxon>Ixodoidea</taxon>
        <taxon>Ixodidae</taxon>
        <taxon>Rhipicephalinae</taxon>
        <taxon>Rhipicephalus</taxon>
        <taxon>Rhipicephalus</taxon>
    </lineage>
</organism>
<reference evidence="3" key="1">
    <citation type="submission" date="2012-11" db="EMBL/GenBank/DDBJ databases">
        <authorList>
            <person name="Lucero-Rivera Y.E."/>
            <person name="Tovar-Ramirez D."/>
        </authorList>
    </citation>
    <scope>NUCLEOTIDE SEQUENCE</scope>
    <source>
        <tissue evidence="3">Salivary gland</tissue>
    </source>
</reference>
<feature type="signal peptide" evidence="2">
    <location>
        <begin position="1"/>
        <end position="21"/>
    </location>
</feature>
<accession>L7M5F3</accession>
<dbReference type="AlphaFoldDB" id="L7M5F3"/>
<evidence type="ECO:0008006" key="4">
    <source>
        <dbReference type="Google" id="ProtNLM"/>
    </source>
</evidence>
<keyword evidence="2" id="KW-0732">Signal</keyword>
<evidence type="ECO:0000313" key="3">
    <source>
        <dbReference type="EMBL" id="JAA58334.1"/>
    </source>
</evidence>